<sequence>MAWVDSEYAGELAVVSAWLSALLPWSLTVLSPSQSSESFTFVIIRYTYFQFQFLLGSNLAVESFLWIADLPGFVTPQVRSAAWAAVAAAALFALPLGFSIAYYLAEERVEGLPVDPVRVMGGLLAATAVVYGVATALLWQHKAGLTLPVSPLFLAVFGVTLLRIERT</sequence>
<feature type="transmembrane region" description="Helical" evidence="1">
    <location>
        <begin position="145"/>
        <end position="164"/>
    </location>
</feature>
<gene>
    <name evidence="2" type="ORF">ACFQMA_03185</name>
</gene>
<evidence type="ECO:0008006" key="4">
    <source>
        <dbReference type="Google" id="ProtNLM"/>
    </source>
</evidence>
<organism evidence="2 3">
    <name type="scientific">Halosimplex aquaticum</name>
    <dbReference type="NCBI Taxonomy" id="3026162"/>
    <lineage>
        <taxon>Archaea</taxon>
        <taxon>Methanobacteriati</taxon>
        <taxon>Methanobacteriota</taxon>
        <taxon>Stenosarchaea group</taxon>
        <taxon>Halobacteria</taxon>
        <taxon>Halobacteriales</taxon>
        <taxon>Haloarculaceae</taxon>
        <taxon>Halosimplex</taxon>
    </lineage>
</organism>
<keyword evidence="1" id="KW-0812">Transmembrane</keyword>
<dbReference type="GeneID" id="78819083"/>
<dbReference type="RefSeq" id="WP_274324442.1">
    <property type="nucleotide sequence ID" value="NZ_CP118158.1"/>
</dbReference>
<dbReference type="Pfam" id="PF24417">
    <property type="entry name" value="DUF7549"/>
    <property type="match status" value="1"/>
</dbReference>
<dbReference type="Proteomes" id="UP001596432">
    <property type="component" value="Unassembled WGS sequence"/>
</dbReference>
<keyword evidence="1" id="KW-0472">Membrane</keyword>
<accession>A0ABD5XUP5</accession>
<name>A0ABD5XUP5_9EURY</name>
<proteinExistence type="predicted"/>
<evidence type="ECO:0000313" key="2">
    <source>
        <dbReference type="EMBL" id="MFC7138839.1"/>
    </source>
</evidence>
<keyword evidence="3" id="KW-1185">Reference proteome</keyword>
<reference evidence="2 3" key="1">
    <citation type="journal article" date="2019" name="Int. J. Syst. Evol. Microbiol.">
        <title>The Global Catalogue of Microorganisms (GCM) 10K type strain sequencing project: providing services to taxonomists for standard genome sequencing and annotation.</title>
        <authorList>
            <consortium name="The Broad Institute Genomics Platform"/>
            <consortium name="The Broad Institute Genome Sequencing Center for Infectious Disease"/>
            <person name="Wu L."/>
            <person name="Ma J."/>
        </authorList>
    </citation>
    <scope>NUCLEOTIDE SEQUENCE [LARGE SCALE GENOMIC DNA]</scope>
    <source>
        <strain evidence="2 3">XZYJT29</strain>
    </source>
</reference>
<feature type="transmembrane region" description="Helical" evidence="1">
    <location>
        <begin position="42"/>
        <end position="61"/>
    </location>
</feature>
<dbReference type="InterPro" id="IPR055971">
    <property type="entry name" value="DUF7549"/>
</dbReference>
<evidence type="ECO:0000313" key="3">
    <source>
        <dbReference type="Proteomes" id="UP001596432"/>
    </source>
</evidence>
<dbReference type="AlphaFoldDB" id="A0ABD5XUP5"/>
<feature type="transmembrane region" description="Helical" evidence="1">
    <location>
        <begin position="12"/>
        <end position="30"/>
    </location>
</feature>
<keyword evidence="1" id="KW-1133">Transmembrane helix</keyword>
<feature type="transmembrane region" description="Helical" evidence="1">
    <location>
        <begin position="117"/>
        <end position="139"/>
    </location>
</feature>
<feature type="transmembrane region" description="Helical" evidence="1">
    <location>
        <begin position="81"/>
        <end position="105"/>
    </location>
</feature>
<comment type="caution">
    <text evidence="2">The sequence shown here is derived from an EMBL/GenBank/DDBJ whole genome shotgun (WGS) entry which is preliminary data.</text>
</comment>
<dbReference type="EMBL" id="JBHTAS010000001">
    <property type="protein sequence ID" value="MFC7138839.1"/>
    <property type="molecule type" value="Genomic_DNA"/>
</dbReference>
<protein>
    <recommendedName>
        <fullName evidence="4">TIGR04206 family protein</fullName>
    </recommendedName>
</protein>
<evidence type="ECO:0000256" key="1">
    <source>
        <dbReference type="SAM" id="Phobius"/>
    </source>
</evidence>